<evidence type="ECO:0000256" key="6">
    <source>
        <dbReference type="HAMAP-Rule" id="MF_01186"/>
    </source>
</evidence>
<evidence type="ECO:0000313" key="10">
    <source>
        <dbReference type="Proteomes" id="UP000254329"/>
    </source>
</evidence>
<gene>
    <name evidence="6 8" type="primary">lptE</name>
    <name evidence="8" type="ORF">NCTC1659_01092</name>
    <name evidence="9" type="ORF">NCTC8540_02278</name>
</gene>
<dbReference type="PANTHER" id="PTHR38098">
    <property type="entry name" value="LPS-ASSEMBLY LIPOPROTEIN LPTE"/>
    <property type="match status" value="1"/>
</dbReference>
<dbReference type="GO" id="GO:0015920">
    <property type="term" value="P:lipopolysaccharide transport"/>
    <property type="evidence" value="ECO:0007669"/>
    <property type="project" value="TreeGrafter"/>
</dbReference>
<evidence type="ECO:0000256" key="3">
    <source>
        <dbReference type="ARBA" id="ARBA00023139"/>
    </source>
</evidence>
<dbReference type="InterPro" id="IPR007485">
    <property type="entry name" value="LPS_assembly_LptE"/>
</dbReference>
<name>A0A1V4B274_9PAST</name>
<keyword evidence="4 6" id="KW-0998">Cell outer membrane</keyword>
<evidence type="ECO:0000313" key="8">
    <source>
        <dbReference type="EMBL" id="STO59827.1"/>
    </source>
</evidence>
<dbReference type="GO" id="GO:1990351">
    <property type="term" value="C:transporter complex"/>
    <property type="evidence" value="ECO:0007669"/>
    <property type="project" value="TreeGrafter"/>
</dbReference>
<comment type="function">
    <text evidence="6">Together with LptD, is involved in the assembly of lipopolysaccharide (LPS) at the surface of the outer membrane. Required for the proper assembly of LptD. Binds LPS and may serve as the LPS recognition site at the outer membrane.</text>
</comment>
<dbReference type="PANTHER" id="PTHR38098:SF1">
    <property type="entry name" value="LPS-ASSEMBLY LIPOPROTEIN LPTE"/>
    <property type="match status" value="1"/>
</dbReference>
<comment type="subcellular location">
    <subcellularLocation>
        <location evidence="6">Cell outer membrane</location>
        <topology evidence="6">Lipid-anchor</topology>
    </subcellularLocation>
</comment>
<dbReference type="GO" id="GO:0043165">
    <property type="term" value="P:Gram-negative-bacterium-type cell outer membrane assembly"/>
    <property type="evidence" value="ECO:0007669"/>
    <property type="project" value="UniProtKB-UniRule"/>
</dbReference>
<dbReference type="Pfam" id="PF04390">
    <property type="entry name" value="LptE"/>
    <property type="match status" value="1"/>
</dbReference>
<keyword evidence="1 6" id="KW-0732">Signal</keyword>
<dbReference type="PROSITE" id="PS51257">
    <property type="entry name" value="PROKAR_LIPOPROTEIN"/>
    <property type="match status" value="1"/>
</dbReference>
<keyword evidence="3 6" id="KW-0564">Palmitate</keyword>
<feature type="signal peptide" evidence="7">
    <location>
        <begin position="1"/>
        <end position="21"/>
    </location>
</feature>
<evidence type="ECO:0000256" key="7">
    <source>
        <dbReference type="SAM" id="SignalP"/>
    </source>
</evidence>
<sequence>MFKKIKTVLLGASILAISACGFHFQNGELIPNELRTLVLESSDPHSDMSIALRRQLQANNVNIVESQSNITVLRLNSTKMSDQVVSIFKRGHEAEKILMLEVQATVRLPNKQSYPISANVNHTFFDNSRAALAKSVEKEVIWNDMREQAARQLISQMIALQAQLQGK</sequence>
<dbReference type="OrthoDB" id="5801564at2"/>
<evidence type="ECO:0000256" key="5">
    <source>
        <dbReference type="ARBA" id="ARBA00023288"/>
    </source>
</evidence>
<organism evidence="8 10">
    <name type="scientific">Canicola haemoglobinophilus</name>
    <dbReference type="NCBI Taxonomy" id="733"/>
    <lineage>
        <taxon>Bacteria</taxon>
        <taxon>Pseudomonadati</taxon>
        <taxon>Pseudomonadota</taxon>
        <taxon>Gammaproteobacteria</taxon>
        <taxon>Pasteurellales</taxon>
        <taxon>Pasteurellaceae</taxon>
        <taxon>Canicola</taxon>
    </lineage>
</organism>
<keyword evidence="10" id="KW-1185">Reference proteome</keyword>
<evidence type="ECO:0000313" key="9">
    <source>
        <dbReference type="EMBL" id="STO69721.1"/>
    </source>
</evidence>
<evidence type="ECO:0000256" key="2">
    <source>
        <dbReference type="ARBA" id="ARBA00023136"/>
    </source>
</evidence>
<dbReference type="EMBL" id="UGHJ01000001">
    <property type="protein sequence ID" value="STO69721.1"/>
    <property type="molecule type" value="Genomic_DNA"/>
</dbReference>
<dbReference type="Proteomes" id="UP000254496">
    <property type="component" value="Unassembled WGS sequence"/>
</dbReference>
<dbReference type="HAMAP" id="MF_01186">
    <property type="entry name" value="LPS_assembly_LptE"/>
    <property type="match status" value="1"/>
</dbReference>
<feature type="chain" id="PRO_5044566756" description="LPS-assembly lipoprotein LptE" evidence="7">
    <location>
        <begin position="22"/>
        <end position="167"/>
    </location>
</feature>
<dbReference type="STRING" id="733.B0186_02935"/>
<evidence type="ECO:0000256" key="4">
    <source>
        <dbReference type="ARBA" id="ARBA00023237"/>
    </source>
</evidence>
<dbReference type="EMBL" id="UGHF01000001">
    <property type="protein sequence ID" value="STO59827.1"/>
    <property type="molecule type" value="Genomic_DNA"/>
</dbReference>
<evidence type="ECO:0000313" key="11">
    <source>
        <dbReference type="Proteomes" id="UP000254496"/>
    </source>
</evidence>
<dbReference type="AlphaFoldDB" id="A0A1V4B274"/>
<reference evidence="10 11" key="1">
    <citation type="submission" date="2018-06" db="EMBL/GenBank/DDBJ databases">
        <authorList>
            <consortium name="Pathogen Informatics"/>
            <person name="Doyle S."/>
        </authorList>
    </citation>
    <scope>NUCLEOTIDE SEQUENCE [LARGE SCALE GENOMIC DNA]</scope>
    <source>
        <strain evidence="8 10">NCTC1659</strain>
        <strain evidence="9 11">NCTC8540</strain>
    </source>
</reference>
<protein>
    <recommendedName>
        <fullName evidence="6">LPS-assembly lipoprotein LptE</fullName>
    </recommendedName>
</protein>
<keyword evidence="5 6" id="KW-0449">Lipoprotein</keyword>
<dbReference type="GO" id="GO:0009279">
    <property type="term" value="C:cell outer membrane"/>
    <property type="evidence" value="ECO:0007669"/>
    <property type="project" value="UniProtKB-SubCell"/>
</dbReference>
<dbReference type="RefSeq" id="WP_078217907.1">
    <property type="nucleotide sequence ID" value="NZ_MUXZ01000008.1"/>
</dbReference>
<keyword evidence="2 6" id="KW-0472">Membrane</keyword>
<dbReference type="Gene3D" id="3.30.160.150">
    <property type="entry name" value="Lipoprotein like domain"/>
    <property type="match status" value="1"/>
</dbReference>
<proteinExistence type="inferred from homology"/>
<accession>A0A1V4B274</accession>
<dbReference type="GO" id="GO:0001530">
    <property type="term" value="F:lipopolysaccharide binding"/>
    <property type="evidence" value="ECO:0007669"/>
    <property type="project" value="TreeGrafter"/>
</dbReference>
<comment type="subunit">
    <text evidence="6">Component of the lipopolysaccharide transport and assembly complex. Interacts with LptD.</text>
</comment>
<evidence type="ECO:0000256" key="1">
    <source>
        <dbReference type="ARBA" id="ARBA00022729"/>
    </source>
</evidence>
<comment type="similarity">
    <text evidence="6">Belongs to the LptE lipoprotein family.</text>
</comment>
<dbReference type="Proteomes" id="UP000254329">
    <property type="component" value="Unassembled WGS sequence"/>
</dbReference>